<protein>
    <submittedName>
        <fullName evidence="1">Uncharacterized protein</fullName>
    </submittedName>
</protein>
<organism evidence="1">
    <name type="scientific">Notodromas monacha</name>
    <dbReference type="NCBI Taxonomy" id="399045"/>
    <lineage>
        <taxon>Eukaryota</taxon>
        <taxon>Metazoa</taxon>
        <taxon>Ecdysozoa</taxon>
        <taxon>Arthropoda</taxon>
        <taxon>Crustacea</taxon>
        <taxon>Oligostraca</taxon>
        <taxon>Ostracoda</taxon>
        <taxon>Podocopa</taxon>
        <taxon>Podocopida</taxon>
        <taxon>Cypridocopina</taxon>
        <taxon>Cypridoidea</taxon>
        <taxon>Cyprididae</taxon>
        <taxon>Notodromas</taxon>
    </lineage>
</organism>
<keyword evidence="2" id="KW-1185">Reference proteome</keyword>
<dbReference type="Proteomes" id="UP000678499">
    <property type="component" value="Unassembled WGS sequence"/>
</dbReference>
<dbReference type="AlphaFoldDB" id="A0A7R9GBK9"/>
<name>A0A7R9GBK9_9CRUS</name>
<accession>A0A7R9GBK9</accession>
<proteinExistence type="predicted"/>
<dbReference type="EMBL" id="CAJPEX010000603">
    <property type="protein sequence ID" value="CAG0916487.1"/>
    <property type="molecule type" value="Genomic_DNA"/>
</dbReference>
<sequence>MARLECYEPPPPTAPPESGGISELLLRYNELEGVGVRKNWKELADDVRDVAKTHSYARIIQEARYAKAYEVAVAAAIRQRDGEVSPEIYEEMQQGIALEKTVALATGPGQVATGPGLVTHVDYMLDKPKLISSYERWVLNKKAVFAFRNKIPRMMDPVEEAMIQDAAAGGLVTKEEAAGLWTESAEKRNRLILQRNKLCEAYNSMADECQIAITELSGDRSQFQDRQLHILTKVFSQKEVSPVRRSLYTAIAELHEKINDEQFEIFKCETMMQEINSIVVAGIAESDVINKAKKMLVDGGLSTSFMRYCKGLASQKSDMYNEYKERIMALAEITDQVVAPIIEVWHKSQRVIKPAVVLTKQAVGELSPGCPLYPIIREQLKKANVEYKNEPNSVEYLARDENPFMVMSEMDSAFAFMEQMGGYLISEANLLTANLEISEIIRSWKNCRHTTAEDLC</sequence>
<evidence type="ECO:0000313" key="2">
    <source>
        <dbReference type="Proteomes" id="UP000678499"/>
    </source>
</evidence>
<gene>
    <name evidence="1" type="ORF">NMOB1V02_LOCUS4102</name>
</gene>
<dbReference type="EMBL" id="OA882640">
    <property type="protein sequence ID" value="CAD7276335.1"/>
    <property type="molecule type" value="Genomic_DNA"/>
</dbReference>
<evidence type="ECO:0000313" key="1">
    <source>
        <dbReference type="EMBL" id="CAD7276335.1"/>
    </source>
</evidence>
<reference evidence="1" key="1">
    <citation type="submission" date="2020-11" db="EMBL/GenBank/DDBJ databases">
        <authorList>
            <person name="Tran Van P."/>
        </authorList>
    </citation>
    <scope>NUCLEOTIDE SEQUENCE</scope>
</reference>